<dbReference type="Pfam" id="PF12704">
    <property type="entry name" value="MacB_PCD"/>
    <property type="match status" value="1"/>
</dbReference>
<sequence length="423" mass="46426">MFDRDNWNEILEALTSNVFRTVLTAFGVFWGIFILVILLAAGNGLENGVKKGFDGIATNTMFMWTRTTSKPYKGLPKTRRYDFRNGDVAALKESLPDLLYVSPRNQLGDSNDGVNNVVRGTKTAAFTIYGDYPELIKQQPMDIIKGRFVNQQDILQKRKVAVIGKGVISGLYEKEDDPIGTYVKINGVNFMVVGVYYSKSQNNGNAESEQKNIFVPFTTFQQAFNYGDKVGWMALTANDKISITELKPKILDLMKTRHSINPEDNNAVGNFDLSEEFNKVQSLFSILKFIAYFVGSLVLISGVIGISNIMLIVVKERTKEIGIRRALGATPGAIRRQILSESIFLTIISGMLGIAVATGIIAILNKILSSMPADSNTMFANPTVDLGVVFVALLILVGSGLLAGFIPAQTAINVKPVDALRAE</sequence>
<dbReference type="AlphaFoldDB" id="A0A086AT15"/>
<dbReference type="GO" id="GO:0022857">
    <property type="term" value="F:transmembrane transporter activity"/>
    <property type="evidence" value="ECO:0007669"/>
    <property type="project" value="TreeGrafter"/>
</dbReference>
<evidence type="ECO:0000256" key="7">
    <source>
        <dbReference type="SAM" id="Phobius"/>
    </source>
</evidence>
<keyword evidence="3 7" id="KW-0812">Transmembrane</keyword>
<dbReference type="OrthoDB" id="9770036at2"/>
<evidence type="ECO:0000256" key="3">
    <source>
        <dbReference type="ARBA" id="ARBA00022692"/>
    </source>
</evidence>
<evidence type="ECO:0000313" key="12">
    <source>
        <dbReference type="Proteomes" id="UP000028712"/>
    </source>
</evidence>
<dbReference type="InterPro" id="IPR050250">
    <property type="entry name" value="Macrolide_Exporter_MacB"/>
</dbReference>
<gene>
    <name evidence="11" type="ORF">B0A62_18210</name>
    <name evidence="10" type="ORF">IW20_01485</name>
</gene>
<dbReference type="Proteomes" id="UP000198424">
    <property type="component" value="Unassembled WGS sequence"/>
</dbReference>
<dbReference type="Pfam" id="PF02687">
    <property type="entry name" value="FtsX"/>
    <property type="match status" value="1"/>
</dbReference>
<dbReference type="GO" id="GO:0005524">
    <property type="term" value="F:ATP binding"/>
    <property type="evidence" value="ECO:0007669"/>
    <property type="project" value="UniProtKB-KW"/>
</dbReference>
<dbReference type="PANTHER" id="PTHR30572">
    <property type="entry name" value="MEMBRANE COMPONENT OF TRANSPORTER-RELATED"/>
    <property type="match status" value="1"/>
</dbReference>
<name>A0A086AT15_FLAHY</name>
<keyword evidence="10" id="KW-0547">Nucleotide-binding</keyword>
<dbReference type="STRING" id="991.IW20_01485"/>
<accession>A0A086AT15</accession>
<evidence type="ECO:0000256" key="1">
    <source>
        <dbReference type="ARBA" id="ARBA00004651"/>
    </source>
</evidence>
<reference evidence="10 12" key="1">
    <citation type="submission" date="2014-07" db="EMBL/GenBank/DDBJ databases">
        <title>Genome of Flavobacterium hydatis DSM 2063.</title>
        <authorList>
            <person name="Pipes S.E."/>
            <person name="Stropko S.J."/>
            <person name="Newman J.D."/>
        </authorList>
    </citation>
    <scope>NUCLEOTIDE SEQUENCE [LARGE SCALE GENOMIC DNA]</scope>
    <source>
        <strain evidence="10 12">DSM 2063</strain>
    </source>
</reference>
<evidence type="ECO:0000256" key="6">
    <source>
        <dbReference type="ARBA" id="ARBA00038076"/>
    </source>
</evidence>
<reference evidence="11 13" key="2">
    <citation type="submission" date="2016-11" db="EMBL/GenBank/DDBJ databases">
        <title>Whole genomes of Flavobacteriaceae.</title>
        <authorList>
            <person name="Stine C."/>
            <person name="Li C."/>
            <person name="Tadesse D."/>
        </authorList>
    </citation>
    <scope>NUCLEOTIDE SEQUENCE [LARGE SCALE GENOMIC DNA]</scope>
    <source>
        <strain evidence="11 13">ATCC 29551</strain>
    </source>
</reference>
<feature type="transmembrane region" description="Helical" evidence="7">
    <location>
        <begin position="289"/>
        <end position="314"/>
    </location>
</feature>
<evidence type="ECO:0000256" key="5">
    <source>
        <dbReference type="ARBA" id="ARBA00023136"/>
    </source>
</evidence>
<dbReference type="eggNOG" id="COG0577">
    <property type="taxonomic scope" value="Bacteria"/>
</dbReference>
<feature type="domain" description="MacB-like periplasmic core" evidence="9">
    <location>
        <begin position="21"/>
        <end position="250"/>
    </location>
</feature>
<dbReference type="GO" id="GO:0005886">
    <property type="term" value="C:plasma membrane"/>
    <property type="evidence" value="ECO:0007669"/>
    <property type="project" value="UniProtKB-SubCell"/>
</dbReference>
<feature type="transmembrane region" description="Helical" evidence="7">
    <location>
        <begin position="21"/>
        <end position="41"/>
    </location>
</feature>
<dbReference type="InterPro" id="IPR025857">
    <property type="entry name" value="MacB_PCD"/>
</dbReference>
<evidence type="ECO:0000259" key="9">
    <source>
        <dbReference type="Pfam" id="PF12704"/>
    </source>
</evidence>
<evidence type="ECO:0000313" key="11">
    <source>
        <dbReference type="EMBL" id="OXA91603.1"/>
    </source>
</evidence>
<keyword evidence="10" id="KW-0067">ATP-binding</keyword>
<protein>
    <submittedName>
        <fullName evidence="10">Multidrug ABC transporter ATP-binding protein</fullName>
    </submittedName>
</protein>
<dbReference type="InterPro" id="IPR003838">
    <property type="entry name" value="ABC3_permease_C"/>
</dbReference>
<evidence type="ECO:0000313" key="10">
    <source>
        <dbReference type="EMBL" id="KFF19829.1"/>
    </source>
</evidence>
<evidence type="ECO:0000313" key="13">
    <source>
        <dbReference type="Proteomes" id="UP000198424"/>
    </source>
</evidence>
<dbReference type="EMBL" id="MUGY01000025">
    <property type="protein sequence ID" value="OXA91603.1"/>
    <property type="molecule type" value="Genomic_DNA"/>
</dbReference>
<organism evidence="10 12">
    <name type="scientific">Flavobacterium hydatis</name>
    <name type="common">Cytophaga aquatilis</name>
    <dbReference type="NCBI Taxonomy" id="991"/>
    <lineage>
        <taxon>Bacteria</taxon>
        <taxon>Pseudomonadati</taxon>
        <taxon>Bacteroidota</taxon>
        <taxon>Flavobacteriia</taxon>
        <taxon>Flavobacteriales</taxon>
        <taxon>Flavobacteriaceae</taxon>
        <taxon>Flavobacterium</taxon>
    </lineage>
</organism>
<comment type="subcellular location">
    <subcellularLocation>
        <location evidence="1">Cell membrane</location>
        <topology evidence="1">Multi-pass membrane protein</topology>
    </subcellularLocation>
</comment>
<dbReference type="PANTHER" id="PTHR30572:SF4">
    <property type="entry name" value="ABC TRANSPORTER PERMEASE YTRF"/>
    <property type="match status" value="1"/>
</dbReference>
<proteinExistence type="inferred from homology"/>
<keyword evidence="4 7" id="KW-1133">Transmembrane helix</keyword>
<dbReference type="Proteomes" id="UP000028712">
    <property type="component" value="Unassembled WGS sequence"/>
</dbReference>
<feature type="domain" description="ABC3 transporter permease C-terminal" evidence="8">
    <location>
        <begin position="293"/>
        <end position="415"/>
    </location>
</feature>
<feature type="transmembrane region" description="Helical" evidence="7">
    <location>
        <begin position="343"/>
        <end position="364"/>
    </location>
</feature>
<feature type="transmembrane region" description="Helical" evidence="7">
    <location>
        <begin position="384"/>
        <end position="406"/>
    </location>
</feature>
<keyword evidence="13" id="KW-1185">Reference proteome</keyword>
<dbReference type="RefSeq" id="WP_035617847.1">
    <property type="nucleotide sequence ID" value="NZ_JBEWQG010000009.1"/>
</dbReference>
<comment type="caution">
    <text evidence="10">The sequence shown here is derived from an EMBL/GenBank/DDBJ whole genome shotgun (WGS) entry which is preliminary data.</text>
</comment>
<evidence type="ECO:0000256" key="2">
    <source>
        <dbReference type="ARBA" id="ARBA00022475"/>
    </source>
</evidence>
<evidence type="ECO:0000256" key="4">
    <source>
        <dbReference type="ARBA" id="ARBA00022989"/>
    </source>
</evidence>
<keyword evidence="2" id="KW-1003">Cell membrane</keyword>
<dbReference type="EMBL" id="JPRM01000002">
    <property type="protein sequence ID" value="KFF19829.1"/>
    <property type="molecule type" value="Genomic_DNA"/>
</dbReference>
<comment type="similarity">
    <text evidence="6">Belongs to the ABC-4 integral membrane protein family.</text>
</comment>
<evidence type="ECO:0000259" key="8">
    <source>
        <dbReference type="Pfam" id="PF02687"/>
    </source>
</evidence>
<keyword evidence="5 7" id="KW-0472">Membrane</keyword>